<protein>
    <submittedName>
        <fullName evidence="2">Uncharacterized protein</fullName>
    </submittedName>
</protein>
<accession>D8LEC3</accession>
<evidence type="ECO:0000313" key="3">
    <source>
        <dbReference type="Proteomes" id="UP000002630"/>
    </source>
</evidence>
<dbReference type="AlphaFoldDB" id="D8LEC3"/>
<name>D8LEC3_ECTSI</name>
<sequence>MVLWRWGVAVLLALLSCSTTNAGRSTGGSGDPMDLLSSVSGTYTHFVDDDLSVTVSYDLQDDSSIPFSYLTGVSVTKAQDLYRKTAPTEPLARLTLTGSALIKQRLPSGGAMIDTGNKTVGININHAARRAQFRFTRAFMDGRFKVGLNPVVTYGALRRRRVNFSTLVPPYRPFLSESGLPSMSLQQRSVVWDWAQGMPSISPLHGLGVALRLHTGRRALLSATLFDGTDRSRLWSVRADVPLAKPSNTCFTAERAWQVPTTNTGAR</sequence>
<dbReference type="PROSITE" id="PS51257">
    <property type="entry name" value="PROKAR_LIPOPROTEIN"/>
    <property type="match status" value="1"/>
</dbReference>
<dbReference type="EMBL" id="FN649760">
    <property type="protein sequence ID" value="CBN74208.1"/>
    <property type="molecule type" value="Genomic_DNA"/>
</dbReference>
<dbReference type="Proteomes" id="UP000002630">
    <property type="component" value="Unassembled WGS sequence"/>
</dbReference>
<dbReference type="OrthoDB" id="10323169at2759"/>
<organism evidence="2 3">
    <name type="scientific">Ectocarpus siliculosus</name>
    <name type="common">Brown alga</name>
    <name type="synonym">Conferva siliculosa</name>
    <dbReference type="NCBI Taxonomy" id="2880"/>
    <lineage>
        <taxon>Eukaryota</taxon>
        <taxon>Sar</taxon>
        <taxon>Stramenopiles</taxon>
        <taxon>Ochrophyta</taxon>
        <taxon>PX clade</taxon>
        <taxon>Phaeophyceae</taxon>
        <taxon>Ectocarpales</taxon>
        <taxon>Ectocarpaceae</taxon>
        <taxon>Ectocarpus</taxon>
    </lineage>
</organism>
<proteinExistence type="predicted"/>
<feature type="chain" id="PRO_5003117095" evidence="1">
    <location>
        <begin position="23"/>
        <end position="267"/>
    </location>
</feature>
<feature type="signal peptide" evidence="1">
    <location>
        <begin position="1"/>
        <end position="22"/>
    </location>
</feature>
<keyword evidence="1" id="KW-0732">Signal</keyword>
<evidence type="ECO:0000256" key="1">
    <source>
        <dbReference type="SAM" id="SignalP"/>
    </source>
</evidence>
<dbReference type="InParanoid" id="D8LEC3"/>
<keyword evidence="3" id="KW-1185">Reference proteome</keyword>
<gene>
    <name evidence="2" type="ORF">Esi_0013_0141</name>
</gene>
<evidence type="ECO:0000313" key="2">
    <source>
        <dbReference type="EMBL" id="CBN74208.1"/>
    </source>
</evidence>
<reference evidence="2 3" key="1">
    <citation type="journal article" date="2010" name="Nature">
        <title>The Ectocarpus genome and the independent evolution of multicellularity in brown algae.</title>
        <authorList>
            <person name="Cock J.M."/>
            <person name="Sterck L."/>
            <person name="Rouze P."/>
            <person name="Scornet D."/>
            <person name="Allen A.E."/>
            <person name="Amoutzias G."/>
            <person name="Anthouard V."/>
            <person name="Artiguenave F."/>
            <person name="Aury J.M."/>
            <person name="Badger J.H."/>
            <person name="Beszteri B."/>
            <person name="Billiau K."/>
            <person name="Bonnet E."/>
            <person name="Bothwell J.H."/>
            <person name="Bowler C."/>
            <person name="Boyen C."/>
            <person name="Brownlee C."/>
            <person name="Carrano C.J."/>
            <person name="Charrier B."/>
            <person name="Cho G.Y."/>
            <person name="Coelho S.M."/>
            <person name="Collen J."/>
            <person name="Corre E."/>
            <person name="Da Silva C."/>
            <person name="Delage L."/>
            <person name="Delaroque N."/>
            <person name="Dittami S.M."/>
            <person name="Doulbeau S."/>
            <person name="Elias M."/>
            <person name="Farnham G."/>
            <person name="Gachon C.M."/>
            <person name="Gschloessl B."/>
            <person name="Heesch S."/>
            <person name="Jabbari K."/>
            <person name="Jubin C."/>
            <person name="Kawai H."/>
            <person name="Kimura K."/>
            <person name="Kloareg B."/>
            <person name="Kupper F.C."/>
            <person name="Lang D."/>
            <person name="Le Bail A."/>
            <person name="Leblanc C."/>
            <person name="Lerouge P."/>
            <person name="Lohr M."/>
            <person name="Lopez P.J."/>
            <person name="Martens C."/>
            <person name="Maumus F."/>
            <person name="Michel G."/>
            <person name="Miranda-Saavedra D."/>
            <person name="Morales J."/>
            <person name="Moreau H."/>
            <person name="Motomura T."/>
            <person name="Nagasato C."/>
            <person name="Napoli C.A."/>
            <person name="Nelson D.R."/>
            <person name="Nyvall-Collen P."/>
            <person name="Peters A.F."/>
            <person name="Pommier C."/>
            <person name="Potin P."/>
            <person name="Poulain J."/>
            <person name="Quesneville H."/>
            <person name="Read B."/>
            <person name="Rensing S.A."/>
            <person name="Ritter A."/>
            <person name="Rousvoal S."/>
            <person name="Samanta M."/>
            <person name="Samson G."/>
            <person name="Schroeder D.C."/>
            <person name="Segurens B."/>
            <person name="Strittmatter M."/>
            <person name="Tonon T."/>
            <person name="Tregear J.W."/>
            <person name="Valentin K."/>
            <person name="von Dassow P."/>
            <person name="Yamagishi T."/>
            <person name="Van de Peer Y."/>
            <person name="Wincker P."/>
        </authorList>
    </citation>
    <scope>NUCLEOTIDE SEQUENCE [LARGE SCALE GENOMIC DNA]</scope>
    <source>
        <strain evidence="3">Ec32 / CCAP1310/4</strain>
    </source>
</reference>